<sequence>MVEAQENLQTTAARLAAKIELQEHIIERLLVTVASHDALLCRHCGHTVTHSSMLLNEKSPLALRSYNMSVLGKDQVVQLFQNPVPQTFNVITALTADLQLSGKAYMHATWFPEHEWTICVCSRCGTHLGWYFQSGNIQKKSTKSFVGLILDSLISDDYVDTLTRVP</sequence>
<feature type="domain" description="CULT" evidence="1">
    <location>
        <begin position="36"/>
        <end position="157"/>
    </location>
</feature>
<dbReference type="Gene3D" id="2.170.150.20">
    <property type="entry name" value="Peptide methionine sulfoxide reductase"/>
    <property type="match status" value="1"/>
</dbReference>
<gene>
    <name evidence="2" type="primary">CRBN</name>
    <name evidence="2" type="ORF">Tcan_03607</name>
</gene>
<dbReference type="CDD" id="cd15777">
    <property type="entry name" value="CRBN_C_like"/>
    <property type="match status" value="1"/>
</dbReference>
<dbReference type="STRING" id="6265.A0A0B2V6P2"/>
<accession>A0A0B2V6P2</accession>
<dbReference type="InterPro" id="IPR034750">
    <property type="entry name" value="CULT"/>
</dbReference>
<dbReference type="FunFam" id="2.170.150.20:FF:000007">
    <property type="entry name" value="Protein cereblon"/>
    <property type="match status" value="1"/>
</dbReference>
<evidence type="ECO:0000259" key="1">
    <source>
        <dbReference type="PROSITE" id="PS51788"/>
    </source>
</evidence>
<dbReference type="Proteomes" id="UP000031036">
    <property type="component" value="Unassembled WGS sequence"/>
</dbReference>
<dbReference type="AlphaFoldDB" id="A0A0B2V6P2"/>
<comment type="caution">
    <text evidence="2">The sequence shown here is derived from an EMBL/GenBank/DDBJ whole genome shotgun (WGS) entry which is preliminary data.</text>
</comment>
<dbReference type="EMBL" id="JPKZ01002354">
    <property type="protein sequence ID" value="KHN77169.1"/>
    <property type="molecule type" value="Genomic_DNA"/>
</dbReference>
<keyword evidence="3" id="KW-1185">Reference proteome</keyword>
<dbReference type="OrthoDB" id="5778218at2759"/>
<organism evidence="2 3">
    <name type="scientific">Toxocara canis</name>
    <name type="common">Canine roundworm</name>
    <dbReference type="NCBI Taxonomy" id="6265"/>
    <lineage>
        <taxon>Eukaryota</taxon>
        <taxon>Metazoa</taxon>
        <taxon>Ecdysozoa</taxon>
        <taxon>Nematoda</taxon>
        <taxon>Chromadorea</taxon>
        <taxon>Rhabditida</taxon>
        <taxon>Spirurina</taxon>
        <taxon>Ascaridomorpha</taxon>
        <taxon>Ascaridoidea</taxon>
        <taxon>Toxocaridae</taxon>
        <taxon>Toxocara</taxon>
    </lineage>
</organism>
<reference evidence="2 3" key="1">
    <citation type="submission" date="2014-11" db="EMBL/GenBank/DDBJ databases">
        <title>Genetic blueprint of the zoonotic pathogen Toxocara canis.</title>
        <authorList>
            <person name="Zhu X.-Q."/>
            <person name="Korhonen P.K."/>
            <person name="Cai H."/>
            <person name="Young N.D."/>
            <person name="Nejsum P."/>
            <person name="von Samson-Himmelstjerna G."/>
            <person name="Boag P.R."/>
            <person name="Tan P."/>
            <person name="Li Q."/>
            <person name="Min J."/>
            <person name="Yang Y."/>
            <person name="Wang X."/>
            <person name="Fang X."/>
            <person name="Hall R.S."/>
            <person name="Hofmann A."/>
            <person name="Sternberg P.W."/>
            <person name="Jex A.R."/>
            <person name="Gasser R.B."/>
        </authorList>
    </citation>
    <scope>NUCLEOTIDE SEQUENCE [LARGE SCALE GENOMIC DNA]</scope>
    <source>
        <strain evidence="2">PN_DK_2014</strain>
    </source>
</reference>
<evidence type="ECO:0000313" key="2">
    <source>
        <dbReference type="EMBL" id="KHN77169.1"/>
    </source>
</evidence>
<name>A0A0B2V6P2_TOXCA</name>
<proteinExistence type="predicted"/>
<protein>
    <submittedName>
        <fullName evidence="2">Protein cereblon</fullName>
    </submittedName>
</protein>
<evidence type="ECO:0000313" key="3">
    <source>
        <dbReference type="Proteomes" id="UP000031036"/>
    </source>
</evidence>
<dbReference type="OMA" id="HWPADKH"/>
<dbReference type="PROSITE" id="PS51788">
    <property type="entry name" value="CULT"/>
    <property type="match status" value="1"/>
</dbReference>